<organism evidence="1 2">
    <name type="scientific">Brassica oleracea var. oleracea</name>
    <dbReference type="NCBI Taxonomy" id="109376"/>
    <lineage>
        <taxon>Eukaryota</taxon>
        <taxon>Viridiplantae</taxon>
        <taxon>Streptophyta</taxon>
        <taxon>Embryophyta</taxon>
        <taxon>Tracheophyta</taxon>
        <taxon>Spermatophyta</taxon>
        <taxon>Magnoliopsida</taxon>
        <taxon>eudicotyledons</taxon>
        <taxon>Gunneridae</taxon>
        <taxon>Pentapetalae</taxon>
        <taxon>rosids</taxon>
        <taxon>malvids</taxon>
        <taxon>Brassicales</taxon>
        <taxon>Brassicaceae</taxon>
        <taxon>Brassiceae</taxon>
        <taxon>Brassica</taxon>
    </lineage>
</organism>
<dbReference type="GO" id="GO:0008270">
    <property type="term" value="F:zinc ion binding"/>
    <property type="evidence" value="ECO:0007669"/>
    <property type="project" value="InterPro"/>
</dbReference>
<dbReference type="PANTHER" id="PTHR47592:SF24">
    <property type="entry name" value="BNACNNG30200D PROTEIN"/>
    <property type="match status" value="1"/>
</dbReference>
<name>A0A0D3CGU1_BRAOL</name>
<dbReference type="InterPro" id="IPR036875">
    <property type="entry name" value="Znf_CCHC_sf"/>
</dbReference>
<dbReference type="Gramene" id="Bo5g090580.1">
    <property type="protein sequence ID" value="Bo5g090580.1"/>
    <property type="gene ID" value="Bo5g090580"/>
</dbReference>
<accession>A0A0D3CGU1</accession>
<dbReference type="GO" id="GO:0003676">
    <property type="term" value="F:nucleic acid binding"/>
    <property type="evidence" value="ECO:0007669"/>
    <property type="project" value="InterPro"/>
</dbReference>
<keyword evidence="2" id="KW-1185">Reference proteome</keyword>
<dbReference type="AlphaFoldDB" id="A0A0D3CGU1"/>
<dbReference type="PANTHER" id="PTHR47592">
    <property type="entry name" value="PBF68 PROTEIN"/>
    <property type="match status" value="1"/>
</dbReference>
<evidence type="ECO:0000313" key="2">
    <source>
        <dbReference type="Proteomes" id="UP000032141"/>
    </source>
</evidence>
<evidence type="ECO:0008006" key="3">
    <source>
        <dbReference type="Google" id="ProtNLM"/>
    </source>
</evidence>
<dbReference type="EnsemblPlants" id="Bo5g090580.1">
    <property type="protein sequence ID" value="Bo5g090580.1"/>
    <property type="gene ID" value="Bo5g090580"/>
</dbReference>
<evidence type="ECO:0000313" key="1">
    <source>
        <dbReference type="EnsemblPlants" id="Bo5g090580.1"/>
    </source>
</evidence>
<dbReference type="HOGENOM" id="CLU_1456400_0_0_1"/>
<protein>
    <recommendedName>
        <fullName evidence="3">CCHC-type domain-containing protein</fullName>
    </recommendedName>
</protein>
<proteinExistence type="predicted"/>
<dbReference type="OMA" id="SHESTDC"/>
<sequence>MSLCETFTTLSFIQNLPPIYVDVKNYLKHKKKKMGLEELIMRLQMESMKRNDDKLHAKEHNVIMAELKGKGKALKSMRMWRKFKEKCHYCHKVGHMTVECRGKIREEKTQENLTEEDIPVVVTEVNMVEINNPKEWWYDTGATTHIFTDSVVFITYQKSKTHEKMFMGTMQSPRLKVRQGDSEDDI</sequence>
<reference evidence="1 2" key="1">
    <citation type="journal article" date="2014" name="Genome Biol.">
        <title>Transcriptome and methylome profiling reveals relics of genome dominance in the mesopolyploid Brassica oleracea.</title>
        <authorList>
            <person name="Parkin I.A."/>
            <person name="Koh C."/>
            <person name="Tang H."/>
            <person name="Robinson S.J."/>
            <person name="Kagale S."/>
            <person name="Clarke W.E."/>
            <person name="Town C.D."/>
            <person name="Nixon J."/>
            <person name="Krishnakumar V."/>
            <person name="Bidwell S.L."/>
            <person name="Denoeud F."/>
            <person name="Belcram H."/>
            <person name="Links M.G."/>
            <person name="Just J."/>
            <person name="Clarke C."/>
            <person name="Bender T."/>
            <person name="Huebert T."/>
            <person name="Mason A.S."/>
            <person name="Pires J.C."/>
            <person name="Barker G."/>
            <person name="Moore J."/>
            <person name="Walley P.G."/>
            <person name="Manoli S."/>
            <person name="Batley J."/>
            <person name="Edwards D."/>
            <person name="Nelson M.N."/>
            <person name="Wang X."/>
            <person name="Paterson A.H."/>
            <person name="King G."/>
            <person name="Bancroft I."/>
            <person name="Chalhoub B."/>
            <person name="Sharpe A.G."/>
        </authorList>
    </citation>
    <scope>NUCLEOTIDE SEQUENCE</scope>
    <source>
        <strain evidence="1 2">cv. TO1000</strain>
    </source>
</reference>
<dbReference type="SUPFAM" id="SSF57756">
    <property type="entry name" value="Retrovirus zinc finger-like domains"/>
    <property type="match status" value="1"/>
</dbReference>
<dbReference type="Proteomes" id="UP000032141">
    <property type="component" value="Chromosome C5"/>
</dbReference>
<reference evidence="1" key="2">
    <citation type="submission" date="2015-03" db="UniProtKB">
        <authorList>
            <consortium name="EnsemblPlants"/>
        </authorList>
    </citation>
    <scope>IDENTIFICATION</scope>
</reference>